<evidence type="ECO:0000256" key="5">
    <source>
        <dbReference type="ARBA" id="ARBA00022840"/>
    </source>
</evidence>
<dbReference type="RefSeq" id="WP_397557341.1">
    <property type="nucleotide sequence ID" value="NZ_JBIQWL010000006.1"/>
</dbReference>
<organism evidence="7 8">
    <name type="scientific">Microbacterium alkaliflavum</name>
    <dbReference type="NCBI Taxonomy" id="3248839"/>
    <lineage>
        <taxon>Bacteria</taxon>
        <taxon>Bacillati</taxon>
        <taxon>Actinomycetota</taxon>
        <taxon>Actinomycetes</taxon>
        <taxon>Micrococcales</taxon>
        <taxon>Microbacteriaceae</taxon>
        <taxon>Microbacterium</taxon>
    </lineage>
</organism>
<dbReference type="EMBL" id="JBIQWL010000006">
    <property type="protein sequence ID" value="MFH8251891.1"/>
    <property type="molecule type" value="Genomic_DNA"/>
</dbReference>
<dbReference type="NCBIfam" id="TIGR04382">
    <property type="entry name" value="myo_inos_iolC_N"/>
    <property type="match status" value="1"/>
</dbReference>
<evidence type="ECO:0000313" key="8">
    <source>
        <dbReference type="Proteomes" id="UP001610861"/>
    </source>
</evidence>
<feature type="domain" description="Carbohydrate kinase PfkB" evidence="6">
    <location>
        <begin position="9"/>
        <end position="306"/>
    </location>
</feature>
<comment type="caution">
    <text evidence="7">The sequence shown here is derived from an EMBL/GenBank/DDBJ whole genome shotgun (WGS) entry which is preliminary data.</text>
</comment>
<dbReference type="Gene3D" id="2.20.150.10">
    <property type="entry name" value="putative 5-dehydro-2- deoxygluconokinase"/>
    <property type="match status" value="1"/>
</dbReference>
<dbReference type="InterPro" id="IPR002139">
    <property type="entry name" value="Ribo/fructo_kinase"/>
</dbReference>
<reference evidence="7 8" key="1">
    <citation type="submission" date="2024-09" db="EMBL/GenBank/DDBJ databases">
        <authorList>
            <person name="Pan X."/>
        </authorList>
    </citation>
    <scope>NUCLEOTIDE SEQUENCE [LARGE SCALE GENOMIC DNA]</scope>
    <source>
        <strain evidence="7 8">B2969</strain>
    </source>
</reference>
<proteinExistence type="inferred from homology"/>
<evidence type="ECO:0000259" key="6">
    <source>
        <dbReference type="Pfam" id="PF00294"/>
    </source>
</evidence>
<dbReference type="Gene3D" id="3.40.1190.20">
    <property type="match status" value="1"/>
</dbReference>
<keyword evidence="2 7" id="KW-0808">Transferase</keyword>
<dbReference type="InterPro" id="IPR011611">
    <property type="entry name" value="PfkB_dom"/>
</dbReference>
<dbReference type="InterPro" id="IPR050306">
    <property type="entry name" value="PfkB_Carbo_kinase"/>
</dbReference>
<dbReference type="InterPro" id="IPR029056">
    <property type="entry name" value="Ribokinase-like"/>
</dbReference>
<protein>
    <submittedName>
        <fullName evidence="7">5-dehydro-2-deoxygluconokinase</fullName>
        <ecNumber evidence="7">2.7.1.92</ecNumber>
    </submittedName>
</protein>
<sequence>MTENTNSADVLAIGRLGVDIYPLQDGVGLEDVETFGKYLGGSAANVTVAAARYGRRSALISRVGDDPFGRYLLRELHRLGVDNASVGIEPSLKTPVTFCEIFPPDDFPLYFYREPKAPDLNVEASDLDLEAIRSAGVFWFTATGLTQEPSRAAHLAALEARDRREFTVFDLDYRPMFWSDPAEATRAVGEALPHATVAVGNREECQVAVGETEPLRAADALLERGVTLAIVKQGPKGVLAKTADETVEVPPYFVDVVNGLGAGDAFGGALCHGLLSGWDLARILRFANIAGALVASRRECSTAMPDESEVTAILETGVRP</sequence>
<dbReference type="PANTHER" id="PTHR43085:SF49">
    <property type="entry name" value="5-DEHYDRO-2-DEOXYGLUCONOKINASE"/>
    <property type="match status" value="1"/>
</dbReference>
<dbReference type="InterPro" id="IPR030830">
    <property type="entry name" value="Myo_inos_IolC"/>
</dbReference>
<evidence type="ECO:0000256" key="2">
    <source>
        <dbReference type="ARBA" id="ARBA00022679"/>
    </source>
</evidence>
<dbReference type="PANTHER" id="PTHR43085">
    <property type="entry name" value="HEXOKINASE FAMILY MEMBER"/>
    <property type="match status" value="1"/>
</dbReference>
<keyword evidence="3" id="KW-0547">Nucleotide-binding</keyword>
<evidence type="ECO:0000256" key="1">
    <source>
        <dbReference type="ARBA" id="ARBA00010688"/>
    </source>
</evidence>
<accession>A0ABW7QAH7</accession>
<dbReference type="Proteomes" id="UP001610861">
    <property type="component" value="Unassembled WGS sequence"/>
</dbReference>
<evidence type="ECO:0000256" key="4">
    <source>
        <dbReference type="ARBA" id="ARBA00022777"/>
    </source>
</evidence>
<dbReference type="CDD" id="cd01166">
    <property type="entry name" value="KdgK"/>
    <property type="match status" value="1"/>
</dbReference>
<dbReference type="Pfam" id="PF00294">
    <property type="entry name" value="PfkB"/>
    <property type="match status" value="1"/>
</dbReference>
<keyword evidence="5" id="KW-0067">ATP-binding</keyword>
<dbReference type="GO" id="GO:0047590">
    <property type="term" value="F:5-dehydro-2-deoxygluconokinase activity"/>
    <property type="evidence" value="ECO:0007669"/>
    <property type="project" value="UniProtKB-EC"/>
</dbReference>
<dbReference type="EC" id="2.7.1.92" evidence="7"/>
<evidence type="ECO:0000313" key="7">
    <source>
        <dbReference type="EMBL" id="MFH8251891.1"/>
    </source>
</evidence>
<keyword evidence="4" id="KW-0418">Kinase</keyword>
<comment type="similarity">
    <text evidence="1">Belongs to the carbohydrate kinase PfkB family.</text>
</comment>
<dbReference type="InterPro" id="IPR023314">
    <property type="entry name" value="Myo_inos_IolC-like_sf"/>
</dbReference>
<evidence type="ECO:0000256" key="3">
    <source>
        <dbReference type="ARBA" id="ARBA00022741"/>
    </source>
</evidence>
<keyword evidence="8" id="KW-1185">Reference proteome</keyword>
<dbReference type="PRINTS" id="PR00990">
    <property type="entry name" value="RIBOKINASE"/>
</dbReference>
<dbReference type="SUPFAM" id="SSF53613">
    <property type="entry name" value="Ribokinase-like"/>
    <property type="match status" value="1"/>
</dbReference>
<name>A0ABW7QAH7_9MICO</name>
<gene>
    <name evidence="7" type="primary">iolC</name>
    <name evidence="7" type="ORF">ACH3VR_16110</name>
</gene>